<comment type="caution">
    <text evidence="11">The sequence shown here is derived from an EMBL/GenBank/DDBJ whole genome shotgun (WGS) entry which is preliminary data.</text>
</comment>
<dbReference type="GO" id="GO:0007021">
    <property type="term" value="P:tubulin complex assembly"/>
    <property type="evidence" value="ECO:0007669"/>
    <property type="project" value="UniProtKB-UniRule"/>
</dbReference>
<keyword evidence="12" id="KW-1185">Reference proteome</keyword>
<evidence type="ECO:0000256" key="6">
    <source>
        <dbReference type="ARBA" id="ARBA00022701"/>
    </source>
</evidence>
<dbReference type="PANTHER" id="PTHR21500:SF0">
    <property type="entry name" value="TUBULIN-SPECIFIC CHAPERONE A"/>
    <property type="match status" value="1"/>
</dbReference>
<evidence type="ECO:0000256" key="4">
    <source>
        <dbReference type="ARBA" id="ARBA00015002"/>
    </source>
</evidence>
<dbReference type="VEuPathDB" id="TriTrypDB:TRSC58_04019"/>
<dbReference type="InterPro" id="IPR036126">
    <property type="entry name" value="TBCA_sf"/>
</dbReference>
<dbReference type="Proteomes" id="UP000031737">
    <property type="component" value="Unassembled WGS sequence"/>
</dbReference>
<organism evidence="11 12">
    <name type="scientific">Trypanosoma rangeli SC58</name>
    <dbReference type="NCBI Taxonomy" id="429131"/>
    <lineage>
        <taxon>Eukaryota</taxon>
        <taxon>Discoba</taxon>
        <taxon>Euglenozoa</taxon>
        <taxon>Kinetoplastea</taxon>
        <taxon>Metakinetoplastina</taxon>
        <taxon>Trypanosomatida</taxon>
        <taxon>Trypanosomatidae</taxon>
        <taxon>Trypanosoma</taxon>
        <taxon>Herpetosoma</taxon>
    </lineage>
</organism>
<dbReference type="EMBL" id="AUPL01004019">
    <property type="protein sequence ID" value="ESL08280.1"/>
    <property type="molecule type" value="Genomic_DNA"/>
</dbReference>
<comment type="function">
    <text evidence="1">Tubulin-folding protein; involved in the early step of the tubulin folding pathway.</text>
</comment>
<keyword evidence="7 9" id="KW-0143">Chaperone</keyword>
<dbReference type="Gene3D" id="1.20.58.90">
    <property type="match status" value="1"/>
</dbReference>
<keyword evidence="10" id="KW-0175">Coiled coil</keyword>
<evidence type="ECO:0000256" key="7">
    <source>
        <dbReference type="ARBA" id="ARBA00023186"/>
    </source>
</evidence>
<dbReference type="Pfam" id="PF02970">
    <property type="entry name" value="TBCA"/>
    <property type="match status" value="1"/>
</dbReference>
<evidence type="ECO:0000256" key="1">
    <source>
        <dbReference type="ARBA" id="ARBA00003046"/>
    </source>
</evidence>
<comment type="similarity">
    <text evidence="3 9">Belongs to the TBCA family.</text>
</comment>
<reference evidence="11 12" key="1">
    <citation type="submission" date="2013-07" db="EMBL/GenBank/DDBJ databases">
        <authorList>
            <person name="Stoco P.H."/>
            <person name="Wagner G."/>
            <person name="Gerber A."/>
            <person name="Zaha A."/>
            <person name="Thompson C."/>
            <person name="Bartholomeu D.C."/>
            <person name="Luckemeyer D.D."/>
            <person name="Bahia D."/>
            <person name="Loreto E."/>
            <person name="Prestes E.B."/>
            <person name="Lima F.M."/>
            <person name="Rodrigues-Luiz G."/>
            <person name="Vallejo G.A."/>
            <person name="Filho J.F."/>
            <person name="Monteiro K.M."/>
            <person name="Tyler K.M."/>
            <person name="de Almeida L.G."/>
            <person name="Ortiz M.F."/>
            <person name="Siervo M.A."/>
            <person name="de Moraes M.H."/>
            <person name="Cunha O.L."/>
            <person name="Mendonca-Neto R."/>
            <person name="Silva R."/>
            <person name="Teixeira S.M."/>
            <person name="Murta S.M."/>
            <person name="Sincero T.C."/>
            <person name="Mendes T.A."/>
            <person name="Urmenyi T.P."/>
            <person name="Silva V.G."/>
            <person name="da Rocha W.D."/>
            <person name="Andersson B."/>
            <person name="Romanha A.J."/>
            <person name="Steindel M."/>
            <person name="de Vasconcelos A.T."/>
            <person name="Grisard E.C."/>
        </authorList>
    </citation>
    <scope>NUCLEOTIDE SEQUENCE [LARGE SCALE GENOMIC DNA]</scope>
    <source>
        <strain evidence="11 12">SC58</strain>
    </source>
</reference>
<evidence type="ECO:0000256" key="2">
    <source>
        <dbReference type="ARBA" id="ARBA00004245"/>
    </source>
</evidence>
<evidence type="ECO:0000256" key="3">
    <source>
        <dbReference type="ARBA" id="ARBA00006806"/>
    </source>
</evidence>
<keyword evidence="5 9" id="KW-0963">Cytoplasm</keyword>
<gene>
    <name evidence="11" type="ORF">TRSC58_04019</name>
</gene>
<dbReference type="OrthoDB" id="296187at2759"/>
<dbReference type="AlphaFoldDB" id="A0A061J1T6"/>
<evidence type="ECO:0000256" key="5">
    <source>
        <dbReference type="ARBA" id="ARBA00022490"/>
    </source>
</evidence>
<protein>
    <recommendedName>
        <fullName evidence="4 9">Tubulin-specific chaperone A</fullName>
    </recommendedName>
</protein>
<evidence type="ECO:0000313" key="12">
    <source>
        <dbReference type="Proteomes" id="UP000031737"/>
    </source>
</evidence>
<dbReference type="GO" id="GO:0005829">
    <property type="term" value="C:cytosol"/>
    <property type="evidence" value="ECO:0007669"/>
    <property type="project" value="TreeGrafter"/>
</dbReference>
<dbReference type="InterPro" id="IPR004226">
    <property type="entry name" value="TBCA"/>
</dbReference>
<comment type="subunit">
    <text evidence="9">Supercomplex made of cofactors A to E. Cofactors A and D function by capturing and stabilizing tubulin in a quasi-native conformation. Cofactor E binds to the cofactor D-tubulin complex; interaction with cofactor C then causes the release of tubulin polypeptides that are committed to the native state.</text>
</comment>
<comment type="subcellular location">
    <subcellularLocation>
        <location evidence="2 9">Cytoplasm</location>
        <location evidence="2 9">Cytoskeleton</location>
    </subcellularLocation>
</comment>
<keyword evidence="8 9" id="KW-0206">Cytoskeleton</keyword>
<name>A0A061J1T6_TRYRA</name>
<dbReference type="SUPFAM" id="SSF46988">
    <property type="entry name" value="Tubulin chaperone cofactor A"/>
    <property type="match status" value="1"/>
</dbReference>
<evidence type="ECO:0000256" key="8">
    <source>
        <dbReference type="ARBA" id="ARBA00023212"/>
    </source>
</evidence>
<dbReference type="GO" id="GO:0007023">
    <property type="term" value="P:post-chaperonin tubulin folding pathway"/>
    <property type="evidence" value="ECO:0007669"/>
    <property type="project" value="UniProtKB-UniRule"/>
</dbReference>
<accession>A0A061J1T6</accession>
<evidence type="ECO:0000256" key="9">
    <source>
        <dbReference type="RuleBase" id="RU364030"/>
    </source>
</evidence>
<dbReference type="FunFam" id="1.20.58.90:FF:000010">
    <property type="entry name" value="Tubulin-specific chaperone A"/>
    <property type="match status" value="1"/>
</dbReference>
<proteinExistence type="inferred from homology"/>
<sequence length="126" mass="14517">MPTDNVDVGSRFVGRIKQLEDTSVKTLKIKVNTLKRNMKDLEFAKKEVICETARLESIKQDNPERVNQQENVIGEAQMMVPHSENRVRAALKDLKEFLNERDLNDKDEELVRSAHQALEEGERVLS</sequence>
<feature type="coiled-coil region" evidence="10">
    <location>
        <begin position="24"/>
        <end position="51"/>
    </location>
</feature>
<evidence type="ECO:0000313" key="11">
    <source>
        <dbReference type="EMBL" id="ESL08280.1"/>
    </source>
</evidence>
<dbReference type="GO" id="GO:0005874">
    <property type="term" value="C:microtubule"/>
    <property type="evidence" value="ECO:0007669"/>
    <property type="project" value="UniProtKB-KW"/>
</dbReference>
<keyword evidence="6 9" id="KW-0493">Microtubule</keyword>
<evidence type="ECO:0000256" key="10">
    <source>
        <dbReference type="SAM" id="Coils"/>
    </source>
</evidence>
<dbReference type="PANTHER" id="PTHR21500">
    <property type="entry name" value="TUBULIN-SPECIFIC CHAPERONE A"/>
    <property type="match status" value="1"/>
</dbReference>
<dbReference type="GO" id="GO:0048487">
    <property type="term" value="F:beta-tubulin binding"/>
    <property type="evidence" value="ECO:0007669"/>
    <property type="project" value="InterPro"/>
</dbReference>